<keyword evidence="2" id="KW-1185">Reference proteome</keyword>
<evidence type="ECO:0000313" key="2">
    <source>
        <dbReference type="Proteomes" id="UP000246517"/>
    </source>
</evidence>
<organism evidence="1 2">
    <name type="scientific">Microbacterium phage Appa</name>
    <dbReference type="NCBI Taxonomy" id="2182350"/>
    <lineage>
        <taxon>Viruses</taxon>
        <taxon>Duplodnaviria</taxon>
        <taxon>Heunggongvirae</taxon>
        <taxon>Uroviricota</taxon>
        <taxon>Caudoviricetes</taxon>
        <taxon>Appavirus</taxon>
        <taxon>Appavirus appa</taxon>
    </lineage>
</organism>
<accession>A0A2U8UHV2</accession>
<dbReference type="Proteomes" id="UP000246517">
    <property type="component" value="Segment"/>
</dbReference>
<dbReference type="GeneID" id="54992050"/>
<gene>
    <name evidence="1" type="primary">56</name>
    <name evidence="1" type="ORF">PBI_APPA_56</name>
</gene>
<reference evidence="1 2" key="1">
    <citation type="submission" date="2018-03" db="EMBL/GenBank/DDBJ databases">
        <authorList>
            <person name="Zack K.M."/>
            <person name="Garlena R.A."/>
            <person name="Russell D.A."/>
            <person name="Pope W.H."/>
            <person name="Jacobs-Sera D."/>
            <person name="Hatfull G.F."/>
        </authorList>
    </citation>
    <scope>NUCLEOTIDE SEQUENCE [LARGE SCALE GENOMIC DNA]</scope>
</reference>
<dbReference type="RefSeq" id="YP_009801532.1">
    <property type="nucleotide sequence ID" value="NC_047972.1"/>
</dbReference>
<evidence type="ECO:0000313" key="1">
    <source>
        <dbReference type="EMBL" id="AWN03237.1"/>
    </source>
</evidence>
<protein>
    <submittedName>
        <fullName evidence="1">Uncharacterized protein</fullName>
    </submittedName>
</protein>
<dbReference type="KEGG" id="vg:54992050"/>
<name>A0A2U8UHV2_9CAUD</name>
<dbReference type="EMBL" id="MH153799">
    <property type="protein sequence ID" value="AWN03237.1"/>
    <property type="molecule type" value="Genomic_DNA"/>
</dbReference>
<sequence>MSSTDTKTFVRVERELVEARTYERSVEIELDMRPGQYATEAQTVLIVERSGSPKPYVNGRAISLRVQQRTKAGSKPRRGGTSSFDLLALVKGHTHGSIARVFTPETIERMRALALDVVAEFESIDWENVKP</sequence>
<proteinExistence type="predicted"/>